<feature type="region of interest" description="Disordered" evidence="1">
    <location>
        <begin position="1"/>
        <end position="87"/>
    </location>
</feature>
<dbReference type="InterPro" id="IPR000089">
    <property type="entry name" value="Biotin_lipoyl"/>
</dbReference>
<keyword evidence="5" id="KW-1185">Reference proteome</keyword>
<proteinExistence type="predicted"/>
<keyword evidence="2" id="KW-1133">Transmembrane helix</keyword>
<evidence type="ECO:0000259" key="3">
    <source>
        <dbReference type="Pfam" id="PF00364"/>
    </source>
</evidence>
<dbReference type="Pfam" id="PF00364">
    <property type="entry name" value="Biotin_lipoyl"/>
    <property type="match status" value="1"/>
</dbReference>
<accession>A0A1H0MCP0</accession>
<name>A0A1H0MCP0_9ACTN</name>
<sequence>MADTADTAEKGLPVLPPAPDDARSGRVLAPGRPAGRAEPPPRRSDATDGAERPVTAADGVDGALRSEPDPHTGQDLAGDPDEDLDDDTDAAADRRLALAARTAGERIRLVPSGYALALSMILVALFGLVSWSVFGTVPSSVHLTGVLVHGDGPSPVPAPAAGTVVSVAVRPGQAVRRGEKVAVVQTASGRRSPVTATAEGTVLGVVSAPGTAVAPGTPVVSVDLSDGGLTGWLFVRADRGYPAAAGSSVTARLSSGDSVVTVDGTVRGIGSYPMTGSEISRMLGGLPARLAVSGDGPYRLVTVSMRALGVTGSAHLALSGQESSEVPALIPLVADVRTGSVRPIDALVGGH</sequence>
<organism evidence="4 5">
    <name type="scientific">Actinacidiphila guanduensis</name>
    <dbReference type="NCBI Taxonomy" id="310781"/>
    <lineage>
        <taxon>Bacteria</taxon>
        <taxon>Bacillati</taxon>
        <taxon>Actinomycetota</taxon>
        <taxon>Actinomycetes</taxon>
        <taxon>Kitasatosporales</taxon>
        <taxon>Streptomycetaceae</taxon>
        <taxon>Actinacidiphila</taxon>
    </lineage>
</organism>
<keyword evidence="2" id="KW-0472">Membrane</keyword>
<gene>
    <name evidence="4" type="ORF">SAMN05216259_112159</name>
</gene>
<feature type="compositionally biased region" description="Basic and acidic residues" evidence="1">
    <location>
        <begin position="39"/>
        <end position="51"/>
    </location>
</feature>
<evidence type="ECO:0000313" key="4">
    <source>
        <dbReference type="EMBL" id="SDO78218.1"/>
    </source>
</evidence>
<feature type="transmembrane region" description="Helical" evidence="2">
    <location>
        <begin position="114"/>
        <end position="134"/>
    </location>
</feature>
<keyword evidence="2" id="KW-0812">Transmembrane</keyword>
<evidence type="ECO:0000313" key="5">
    <source>
        <dbReference type="Proteomes" id="UP000199341"/>
    </source>
</evidence>
<evidence type="ECO:0000256" key="2">
    <source>
        <dbReference type="SAM" id="Phobius"/>
    </source>
</evidence>
<dbReference type="AlphaFoldDB" id="A0A1H0MCP0"/>
<dbReference type="STRING" id="310781.SAMN05216259_112159"/>
<dbReference type="CDD" id="cd06850">
    <property type="entry name" value="biotinyl_domain"/>
    <property type="match status" value="1"/>
</dbReference>
<feature type="compositionally biased region" description="Acidic residues" evidence="1">
    <location>
        <begin position="78"/>
        <end position="87"/>
    </location>
</feature>
<dbReference type="SUPFAM" id="SSF51230">
    <property type="entry name" value="Single hybrid motif"/>
    <property type="match status" value="1"/>
</dbReference>
<dbReference type="Gene3D" id="2.40.50.100">
    <property type="match status" value="1"/>
</dbReference>
<reference evidence="4 5" key="1">
    <citation type="submission" date="2016-10" db="EMBL/GenBank/DDBJ databases">
        <authorList>
            <person name="de Groot N.N."/>
        </authorList>
    </citation>
    <scope>NUCLEOTIDE SEQUENCE [LARGE SCALE GENOMIC DNA]</scope>
    <source>
        <strain evidence="4 5">CGMCC 4.2022</strain>
    </source>
</reference>
<dbReference type="InterPro" id="IPR011053">
    <property type="entry name" value="Single_hybrid_motif"/>
</dbReference>
<protein>
    <submittedName>
        <fullName evidence="4">Biotin-requiring enzyme</fullName>
    </submittedName>
</protein>
<dbReference type="OrthoDB" id="9786526at2"/>
<evidence type="ECO:0000256" key="1">
    <source>
        <dbReference type="SAM" id="MobiDB-lite"/>
    </source>
</evidence>
<dbReference type="Proteomes" id="UP000199341">
    <property type="component" value="Unassembled WGS sequence"/>
</dbReference>
<feature type="domain" description="Lipoyl-binding" evidence="3">
    <location>
        <begin position="156"/>
        <end position="220"/>
    </location>
</feature>
<dbReference type="EMBL" id="FNIE01000012">
    <property type="protein sequence ID" value="SDO78218.1"/>
    <property type="molecule type" value="Genomic_DNA"/>
</dbReference>
<dbReference type="RefSeq" id="WP_093786960.1">
    <property type="nucleotide sequence ID" value="NZ_FNIE01000012.1"/>
</dbReference>